<keyword evidence="3" id="KW-0560">Oxidoreductase</keyword>
<dbReference type="SUPFAM" id="SSF51735">
    <property type="entry name" value="NAD(P)-binding Rossmann-fold domains"/>
    <property type="match status" value="1"/>
</dbReference>
<keyword evidence="2" id="KW-0521">NADP</keyword>
<evidence type="ECO:0000256" key="1">
    <source>
        <dbReference type="ARBA" id="ARBA00006484"/>
    </source>
</evidence>
<organism evidence="4 5">
    <name type="scientific">Crepidotus variabilis</name>
    <dbReference type="NCBI Taxonomy" id="179855"/>
    <lineage>
        <taxon>Eukaryota</taxon>
        <taxon>Fungi</taxon>
        <taxon>Dikarya</taxon>
        <taxon>Basidiomycota</taxon>
        <taxon>Agaricomycotina</taxon>
        <taxon>Agaricomycetes</taxon>
        <taxon>Agaricomycetidae</taxon>
        <taxon>Agaricales</taxon>
        <taxon>Agaricineae</taxon>
        <taxon>Crepidotaceae</taxon>
        <taxon>Crepidotus</taxon>
    </lineage>
</organism>
<comment type="similarity">
    <text evidence="1">Belongs to the short-chain dehydrogenases/reductases (SDR) family.</text>
</comment>
<comment type="caution">
    <text evidence="4">The sequence shown here is derived from an EMBL/GenBank/DDBJ whole genome shotgun (WGS) entry which is preliminary data.</text>
</comment>
<dbReference type="PRINTS" id="PR00081">
    <property type="entry name" value="GDHRDH"/>
</dbReference>
<name>A0A9P6EBK7_9AGAR</name>
<dbReference type="InterPro" id="IPR036291">
    <property type="entry name" value="NAD(P)-bd_dom_sf"/>
</dbReference>
<dbReference type="AlphaFoldDB" id="A0A9P6EBK7"/>
<gene>
    <name evidence="4" type="ORF">CPB83DRAFT_817482</name>
</gene>
<dbReference type="PANTHER" id="PTHR24320:SF252">
    <property type="entry name" value="DEHYDROGENASE_REDUCTASE FAMILY PROTEIN, PUTATIVE (AFU_ORTHOLOGUE AFUA_3G08550)-RELATED"/>
    <property type="match status" value="1"/>
</dbReference>
<evidence type="ECO:0000313" key="4">
    <source>
        <dbReference type="EMBL" id="KAF9526086.1"/>
    </source>
</evidence>
<protein>
    <submittedName>
        <fullName evidence="4">NAD(P)-binding protein</fullName>
    </submittedName>
</protein>
<dbReference type="InterPro" id="IPR002347">
    <property type="entry name" value="SDR_fam"/>
</dbReference>
<evidence type="ECO:0000256" key="2">
    <source>
        <dbReference type="ARBA" id="ARBA00022857"/>
    </source>
</evidence>
<evidence type="ECO:0000256" key="3">
    <source>
        <dbReference type="ARBA" id="ARBA00023002"/>
    </source>
</evidence>
<dbReference type="GO" id="GO:0016491">
    <property type="term" value="F:oxidoreductase activity"/>
    <property type="evidence" value="ECO:0007669"/>
    <property type="project" value="UniProtKB-KW"/>
</dbReference>
<dbReference type="Pfam" id="PF00106">
    <property type="entry name" value="adh_short"/>
    <property type="match status" value="1"/>
</dbReference>
<dbReference type="Proteomes" id="UP000807306">
    <property type="component" value="Unassembled WGS sequence"/>
</dbReference>
<dbReference type="OrthoDB" id="542013at2759"/>
<proteinExistence type="inferred from homology"/>
<reference evidence="4" key="1">
    <citation type="submission" date="2020-11" db="EMBL/GenBank/DDBJ databases">
        <authorList>
            <consortium name="DOE Joint Genome Institute"/>
            <person name="Ahrendt S."/>
            <person name="Riley R."/>
            <person name="Andreopoulos W."/>
            <person name="Labutti K."/>
            <person name="Pangilinan J."/>
            <person name="Ruiz-Duenas F.J."/>
            <person name="Barrasa J.M."/>
            <person name="Sanchez-Garcia M."/>
            <person name="Camarero S."/>
            <person name="Miyauchi S."/>
            <person name="Serrano A."/>
            <person name="Linde D."/>
            <person name="Babiker R."/>
            <person name="Drula E."/>
            <person name="Ayuso-Fernandez I."/>
            <person name="Pacheco R."/>
            <person name="Padilla G."/>
            <person name="Ferreira P."/>
            <person name="Barriuso J."/>
            <person name="Kellner H."/>
            <person name="Castanera R."/>
            <person name="Alfaro M."/>
            <person name="Ramirez L."/>
            <person name="Pisabarro A.G."/>
            <person name="Kuo A."/>
            <person name="Tritt A."/>
            <person name="Lipzen A."/>
            <person name="He G."/>
            <person name="Yan M."/>
            <person name="Ng V."/>
            <person name="Cullen D."/>
            <person name="Martin F."/>
            <person name="Rosso M.-N."/>
            <person name="Henrissat B."/>
            <person name="Hibbett D."/>
            <person name="Martinez A.T."/>
            <person name="Grigoriev I.V."/>
        </authorList>
    </citation>
    <scope>NUCLEOTIDE SEQUENCE</scope>
    <source>
        <strain evidence="4">CBS 506.95</strain>
    </source>
</reference>
<sequence>MQISVLQFIRGQLATVPPVTTQDLTGKTVVVVGANIGIGYEATKHFANMNPGRLVLACRNPARGEEAVERISRETECKTAELRLVDLTTFASVNAFVEKFNAEVDRLDILVLNAAIMAQADYPTTKDGWEMSFQTNHLSPSLLAILLLPKMIETAKKHETTPRLVVVSSDTHYLAQFQQKMLESPHPLRVFSSTDYFNPAEMTVMSNLTRYLDTKLLNVFFTRALASRTSSSSPVIINTVNPGLCYSNLRQYNSIISQITNYLIEKALARTTEEGSRQLVWAALGSEGADERALHGAFITDMRVQEAADSVVGVGGKELEDKLWVDLVEELEQVNPQVRVIAQQYLS</sequence>
<evidence type="ECO:0000313" key="5">
    <source>
        <dbReference type="Proteomes" id="UP000807306"/>
    </source>
</evidence>
<keyword evidence="5" id="KW-1185">Reference proteome</keyword>
<dbReference type="Gene3D" id="3.40.50.720">
    <property type="entry name" value="NAD(P)-binding Rossmann-like Domain"/>
    <property type="match status" value="1"/>
</dbReference>
<accession>A0A9P6EBK7</accession>
<dbReference type="PANTHER" id="PTHR24320">
    <property type="entry name" value="RETINOL DEHYDROGENASE"/>
    <property type="match status" value="1"/>
</dbReference>
<dbReference type="EMBL" id="MU157875">
    <property type="protein sequence ID" value="KAF9526086.1"/>
    <property type="molecule type" value="Genomic_DNA"/>
</dbReference>